<dbReference type="Proteomes" id="UP000024635">
    <property type="component" value="Unassembled WGS sequence"/>
</dbReference>
<dbReference type="AlphaFoldDB" id="A0A016WK57"/>
<organism evidence="1 2">
    <name type="scientific">Ancylostoma ceylanicum</name>
    <dbReference type="NCBI Taxonomy" id="53326"/>
    <lineage>
        <taxon>Eukaryota</taxon>
        <taxon>Metazoa</taxon>
        <taxon>Ecdysozoa</taxon>
        <taxon>Nematoda</taxon>
        <taxon>Chromadorea</taxon>
        <taxon>Rhabditida</taxon>
        <taxon>Rhabditina</taxon>
        <taxon>Rhabditomorpha</taxon>
        <taxon>Strongyloidea</taxon>
        <taxon>Ancylostomatidae</taxon>
        <taxon>Ancylostomatinae</taxon>
        <taxon>Ancylostoma</taxon>
    </lineage>
</organism>
<evidence type="ECO:0000313" key="1">
    <source>
        <dbReference type="EMBL" id="EYC40010.1"/>
    </source>
</evidence>
<protein>
    <submittedName>
        <fullName evidence="1">Uncharacterized protein</fullName>
    </submittedName>
</protein>
<comment type="caution">
    <text evidence="1">The sequence shown here is derived from an EMBL/GenBank/DDBJ whole genome shotgun (WGS) entry which is preliminary data.</text>
</comment>
<accession>A0A016WK57</accession>
<evidence type="ECO:0000313" key="2">
    <source>
        <dbReference type="Proteomes" id="UP000024635"/>
    </source>
</evidence>
<sequence length="73" mass="8161">MTKMKRSGERAGLMHAHGEFRRRTLDHLDSTPWVGIEDPDPFDEILGDSVPTQCVPDGFVRNAVEGLLQIKEG</sequence>
<name>A0A016WK57_9BILA</name>
<keyword evidence="2" id="KW-1185">Reference proteome</keyword>
<reference evidence="2" key="1">
    <citation type="journal article" date="2015" name="Nat. Genet.">
        <title>The genome and transcriptome of the zoonotic hookworm Ancylostoma ceylanicum identify infection-specific gene families.</title>
        <authorList>
            <person name="Schwarz E.M."/>
            <person name="Hu Y."/>
            <person name="Antoshechkin I."/>
            <person name="Miller M.M."/>
            <person name="Sternberg P.W."/>
            <person name="Aroian R.V."/>
        </authorList>
    </citation>
    <scope>NUCLEOTIDE SEQUENCE</scope>
    <source>
        <strain evidence="2">HY135</strain>
    </source>
</reference>
<dbReference type="EMBL" id="JARK01000233">
    <property type="protein sequence ID" value="EYC40010.1"/>
    <property type="molecule type" value="Genomic_DNA"/>
</dbReference>
<proteinExistence type="predicted"/>
<gene>
    <name evidence="1" type="primary">Acey_s0633.g900</name>
    <name evidence="1" type="ORF">Y032_0633g900</name>
</gene>